<dbReference type="GO" id="GO:0008270">
    <property type="term" value="F:zinc ion binding"/>
    <property type="evidence" value="ECO:0007669"/>
    <property type="project" value="UniProtKB-KW"/>
</dbReference>
<evidence type="ECO:0000256" key="12">
    <source>
        <dbReference type="ARBA" id="ARBA00022801"/>
    </source>
</evidence>
<dbReference type="PROSITE" id="PS51036">
    <property type="entry name" value="ZF_A20"/>
    <property type="match status" value="1"/>
</dbReference>
<keyword evidence="12" id="KW-0378">Hydrolase</keyword>
<comment type="caution">
    <text evidence="18">The sequence shown here is derived from an EMBL/GenBank/DDBJ whole genome shotgun (WGS) entry which is preliminary data.</text>
</comment>
<dbReference type="PANTHER" id="PTHR13367">
    <property type="entry name" value="UBIQUITIN THIOESTERASE"/>
    <property type="match status" value="1"/>
</dbReference>
<dbReference type="InterPro" id="IPR002653">
    <property type="entry name" value="Znf_A20"/>
</dbReference>
<evidence type="ECO:0000256" key="15">
    <source>
        <dbReference type="ARBA" id="ARBA00023242"/>
    </source>
</evidence>
<evidence type="ECO:0000256" key="13">
    <source>
        <dbReference type="ARBA" id="ARBA00022807"/>
    </source>
</evidence>
<sequence length="1178" mass="132688">MNRPGFLEKIETANVNKARTLRQRIENDVDHGQVDKKQPFSLQTFAAFQSRLINFNDYPVDFRNYFEERFLDVDLLRELERSKVINWCRTAKLLYPLKTTGDSNCLLHAVSLAMWAIEDTQQLLRRLVYLTLSTDPTGAFKRRWLFNHRPDQDSEAKFLQNTFDFLLEWESIVKAAADIQQQQHGEMLPFATLESFHLYVLANVLRRPIIVLTDKKARNIFEQSLHESNIGGIYLPLEIDPAKCVKNPIIIGHKMNHFAPLVTLDGDSGSRMNVVPIVSHDLEMLVVHCLLPGEEPEIARLLENYLQMTETLLTETDSIKHILLVQLEERKLPEDLNLMEDLRQDCENKFREWIDQEYGSENVLTQPNPVVTPKQNIVVSLSHRMLELQDDRGPSLALVMTPVTSRQTPLHPQVNQLVLNHSNRQKCLTTGCMMHGSPEMYNLCSKCFRDNSIAYNNKEQSLRRLRDRVCVIPSAPMTIPSPDIYTGLSIVPEKCKTESCDCLCSQTTFPYCHECYANHQDHNVIAQGSIQESALCLHNEQQEVINKPRMGVNIHHVGLTSQQLNVAQTVTIQNGISRTTCKIDSSHEAVLLSMKDELCPTEGCRNHVSRNTEPVCHECYHKMHRTPKLSQSAQAVHGHNFNPKFTGLTSGVEPTFESLKLESSQSCIYEPAQFVLPSTEGVETSPRLVTPATGLVAPSILSNTRRCKAEGCCNYALSGNNDLCETCYNIFVFSEAYVPDNENFQLSTNPEVLKGLSGPGNKCFSAGCKNIPLAGRPQCHQCYRSSASEGLDISAGQNMITREEKSTASEIQGFSSAGANLPGQFLALAMTLESRSLETPPACQNTTSKAEIQSKLSNSYVRSYGERKHICATPGCQGIKLKNKLDLCYKCYMRATPKRESMSDIDTEETTKYALNSSTVLSSTEMFLENKKEKRLNSIVTEKMASCAGITCGKLIYPPKNLCDECQEILERAYSSKSKQDFRLGRLRSNPALQQPRPHTAAVVTKCIIRNCDRYCEGPATENMCRSHFEYTQRTITTTCQTNVPLAERQHVPSADQRDIHPVRQNISNLNSQNTYSSSDSANLQTFSHRLVSQEDDSSTVMSYLDQSQNSDSKCIIKECLNFGNPLNQGICNTCAMTHFDLSRRSNSKCIIQVCMNFGSIQNQGMCNDCLRAYLADK</sequence>
<evidence type="ECO:0000259" key="17">
    <source>
        <dbReference type="PROSITE" id="PS51036"/>
    </source>
</evidence>
<keyword evidence="10" id="KW-0863">Zinc-finger</keyword>
<dbReference type="GO" id="GO:0007010">
    <property type="term" value="P:cytoskeleton organization"/>
    <property type="evidence" value="ECO:0007669"/>
    <property type="project" value="TreeGrafter"/>
</dbReference>
<comment type="subcellular location">
    <subcellularLocation>
        <location evidence="3">Cytoplasm</location>
    </subcellularLocation>
    <subcellularLocation>
        <location evidence="2">Nucleus</location>
    </subcellularLocation>
</comment>
<reference evidence="18" key="1">
    <citation type="journal article" date="2021" name="Genome Biol. Evol.">
        <title>A High-Quality Reference Genome for a Parasitic Bivalve with Doubly Uniparental Inheritance (Bivalvia: Unionida).</title>
        <authorList>
            <person name="Smith C.H."/>
        </authorList>
    </citation>
    <scope>NUCLEOTIDE SEQUENCE</scope>
    <source>
        <strain evidence="18">CHS0354</strain>
    </source>
</reference>
<dbReference type="AlphaFoldDB" id="A0AAE0RW06"/>
<dbReference type="GO" id="GO:0016477">
    <property type="term" value="P:cell migration"/>
    <property type="evidence" value="ECO:0007669"/>
    <property type="project" value="TreeGrafter"/>
</dbReference>
<feature type="domain" description="A20-type" evidence="17">
    <location>
        <begin position="421"/>
        <end position="456"/>
    </location>
</feature>
<evidence type="ECO:0000256" key="4">
    <source>
        <dbReference type="ARBA" id="ARBA00005865"/>
    </source>
</evidence>
<comment type="similarity">
    <text evidence="4">Belongs to the peptidase C64 family.</text>
</comment>
<dbReference type="SMART" id="SM00259">
    <property type="entry name" value="ZnF_A20"/>
    <property type="match status" value="6"/>
</dbReference>
<dbReference type="GO" id="GO:0071947">
    <property type="term" value="P:protein deubiquitination involved in ubiquitin-dependent protein catabolic process"/>
    <property type="evidence" value="ECO:0007669"/>
    <property type="project" value="TreeGrafter"/>
</dbReference>
<dbReference type="InterPro" id="IPR051346">
    <property type="entry name" value="OTU_Deubiquitinase"/>
</dbReference>
<dbReference type="PANTHER" id="PTHR13367:SF3">
    <property type="entry name" value="TUMOR NECROSIS FACTOR ALPHA-INDUCED PROTEIN 3"/>
    <property type="match status" value="1"/>
</dbReference>
<keyword evidence="8" id="KW-0645">Protease</keyword>
<keyword evidence="11" id="KW-0833">Ubl conjugation pathway</keyword>
<evidence type="ECO:0000256" key="14">
    <source>
        <dbReference type="ARBA" id="ARBA00022833"/>
    </source>
</evidence>
<keyword evidence="13" id="KW-0788">Thiol protease</keyword>
<dbReference type="EC" id="3.4.19.12" evidence="5"/>
<evidence type="ECO:0000256" key="9">
    <source>
        <dbReference type="ARBA" id="ARBA00022723"/>
    </source>
</evidence>
<evidence type="ECO:0000256" key="8">
    <source>
        <dbReference type="ARBA" id="ARBA00022670"/>
    </source>
</evidence>
<keyword evidence="14" id="KW-0862">Zinc</keyword>
<feature type="domain" description="OTU" evidence="16">
    <location>
        <begin position="94"/>
        <end position="264"/>
    </location>
</feature>
<dbReference type="GO" id="GO:0003677">
    <property type="term" value="F:DNA binding"/>
    <property type="evidence" value="ECO:0007669"/>
    <property type="project" value="InterPro"/>
</dbReference>
<evidence type="ECO:0000256" key="5">
    <source>
        <dbReference type="ARBA" id="ARBA00012759"/>
    </source>
</evidence>
<dbReference type="PROSITE" id="PS50802">
    <property type="entry name" value="OTU"/>
    <property type="match status" value="1"/>
</dbReference>
<evidence type="ECO:0000256" key="7">
    <source>
        <dbReference type="ARBA" id="ARBA00022553"/>
    </source>
</evidence>
<dbReference type="GO" id="GO:1990168">
    <property type="term" value="P:protein K33-linked deubiquitination"/>
    <property type="evidence" value="ECO:0007669"/>
    <property type="project" value="TreeGrafter"/>
</dbReference>
<evidence type="ECO:0000256" key="2">
    <source>
        <dbReference type="ARBA" id="ARBA00004123"/>
    </source>
</evidence>
<evidence type="ECO:0000256" key="10">
    <source>
        <dbReference type="ARBA" id="ARBA00022771"/>
    </source>
</evidence>
<organism evidence="18 19">
    <name type="scientific">Potamilus streckersoni</name>
    <dbReference type="NCBI Taxonomy" id="2493646"/>
    <lineage>
        <taxon>Eukaryota</taxon>
        <taxon>Metazoa</taxon>
        <taxon>Spiralia</taxon>
        <taxon>Lophotrochozoa</taxon>
        <taxon>Mollusca</taxon>
        <taxon>Bivalvia</taxon>
        <taxon>Autobranchia</taxon>
        <taxon>Heteroconchia</taxon>
        <taxon>Palaeoheterodonta</taxon>
        <taxon>Unionida</taxon>
        <taxon>Unionoidea</taxon>
        <taxon>Unionidae</taxon>
        <taxon>Ambleminae</taxon>
        <taxon>Lampsilini</taxon>
        <taxon>Potamilus</taxon>
    </lineage>
</organism>
<dbReference type="GO" id="GO:0070530">
    <property type="term" value="F:K63-linked polyubiquitin modification-dependent protein binding"/>
    <property type="evidence" value="ECO:0007669"/>
    <property type="project" value="TreeGrafter"/>
</dbReference>
<protein>
    <recommendedName>
        <fullName evidence="5">ubiquitinyl hydrolase 1</fullName>
        <ecNumber evidence="5">3.4.19.12</ecNumber>
    </recommendedName>
</protein>
<name>A0AAE0RW06_9BIVA</name>
<evidence type="ECO:0000259" key="16">
    <source>
        <dbReference type="PROSITE" id="PS50802"/>
    </source>
</evidence>
<reference evidence="18" key="2">
    <citation type="journal article" date="2021" name="Genome Biol. Evol.">
        <title>Developing a high-quality reference genome for a parasitic bivalve with doubly uniparental inheritance (Bivalvia: Unionida).</title>
        <authorList>
            <person name="Smith C.H."/>
        </authorList>
    </citation>
    <scope>NUCLEOTIDE SEQUENCE</scope>
    <source>
        <strain evidence="18">CHS0354</strain>
        <tissue evidence="18">Mantle</tissue>
    </source>
</reference>
<keyword evidence="15" id="KW-0539">Nucleus</keyword>
<dbReference type="InterPro" id="IPR003323">
    <property type="entry name" value="OTU_dom"/>
</dbReference>
<keyword evidence="19" id="KW-1185">Reference proteome</keyword>
<gene>
    <name evidence="18" type="ORF">CHS0354_017973</name>
</gene>
<evidence type="ECO:0000256" key="1">
    <source>
        <dbReference type="ARBA" id="ARBA00000707"/>
    </source>
</evidence>
<keyword evidence="9" id="KW-0479">Metal-binding</keyword>
<accession>A0AAE0RW06</accession>
<dbReference type="GO" id="GO:0005634">
    <property type="term" value="C:nucleus"/>
    <property type="evidence" value="ECO:0007669"/>
    <property type="project" value="UniProtKB-SubCell"/>
</dbReference>
<dbReference type="Pfam" id="PF02338">
    <property type="entry name" value="OTU"/>
    <property type="match status" value="1"/>
</dbReference>
<evidence type="ECO:0000256" key="3">
    <source>
        <dbReference type="ARBA" id="ARBA00004496"/>
    </source>
</evidence>
<keyword evidence="7" id="KW-0597">Phosphoprotein</keyword>
<reference evidence="18" key="3">
    <citation type="submission" date="2023-05" db="EMBL/GenBank/DDBJ databases">
        <authorList>
            <person name="Smith C.H."/>
        </authorList>
    </citation>
    <scope>NUCLEOTIDE SEQUENCE</scope>
    <source>
        <strain evidence="18">CHS0354</strain>
        <tissue evidence="18">Mantle</tissue>
    </source>
</reference>
<dbReference type="GO" id="GO:0004843">
    <property type="term" value="F:cysteine-type deubiquitinase activity"/>
    <property type="evidence" value="ECO:0007669"/>
    <property type="project" value="UniProtKB-EC"/>
</dbReference>
<dbReference type="GO" id="GO:0005737">
    <property type="term" value="C:cytoplasm"/>
    <property type="evidence" value="ECO:0007669"/>
    <property type="project" value="UniProtKB-SubCell"/>
</dbReference>
<dbReference type="Proteomes" id="UP001195483">
    <property type="component" value="Unassembled WGS sequence"/>
</dbReference>
<evidence type="ECO:0000313" key="18">
    <source>
        <dbReference type="EMBL" id="KAK3580692.1"/>
    </source>
</evidence>
<dbReference type="GO" id="GO:0030177">
    <property type="term" value="P:positive regulation of Wnt signaling pathway"/>
    <property type="evidence" value="ECO:0007669"/>
    <property type="project" value="TreeGrafter"/>
</dbReference>
<dbReference type="EMBL" id="JAEAOA010001107">
    <property type="protein sequence ID" value="KAK3580692.1"/>
    <property type="molecule type" value="Genomic_DNA"/>
</dbReference>
<proteinExistence type="inferred from homology"/>
<dbReference type="Gene3D" id="4.10.240.30">
    <property type="match status" value="1"/>
</dbReference>
<evidence type="ECO:0000313" key="19">
    <source>
        <dbReference type="Proteomes" id="UP001195483"/>
    </source>
</evidence>
<evidence type="ECO:0000256" key="6">
    <source>
        <dbReference type="ARBA" id="ARBA00022490"/>
    </source>
</evidence>
<dbReference type="GO" id="GO:0035523">
    <property type="term" value="P:protein K29-linked deubiquitination"/>
    <property type="evidence" value="ECO:0007669"/>
    <property type="project" value="TreeGrafter"/>
</dbReference>
<comment type="catalytic activity">
    <reaction evidence="1">
        <text>Thiol-dependent hydrolysis of ester, thioester, amide, peptide and isopeptide bonds formed by the C-terminal Gly of ubiquitin (a 76-residue protein attached to proteins as an intracellular targeting signal).</text>
        <dbReference type="EC" id="3.4.19.12"/>
    </reaction>
</comment>
<evidence type="ECO:0000256" key="11">
    <source>
        <dbReference type="ARBA" id="ARBA00022786"/>
    </source>
</evidence>
<keyword evidence="6" id="KW-0963">Cytoplasm</keyword>
<dbReference type="Gene3D" id="1.20.5.4770">
    <property type="match status" value="1"/>
</dbReference>